<dbReference type="SMART" id="SM00563">
    <property type="entry name" value="PlsC"/>
    <property type="match status" value="1"/>
</dbReference>
<organism evidence="14 15">
    <name type="scientific">Rhizophagus clarus</name>
    <dbReference type="NCBI Taxonomy" id="94130"/>
    <lineage>
        <taxon>Eukaryota</taxon>
        <taxon>Fungi</taxon>
        <taxon>Fungi incertae sedis</taxon>
        <taxon>Mucoromycota</taxon>
        <taxon>Glomeromycotina</taxon>
        <taxon>Glomeromycetes</taxon>
        <taxon>Glomerales</taxon>
        <taxon>Glomeraceae</taxon>
        <taxon>Rhizophagus</taxon>
    </lineage>
</organism>
<evidence type="ECO:0000256" key="10">
    <source>
        <dbReference type="ARBA" id="ARBA00024323"/>
    </source>
</evidence>
<accession>A0A8H3ME91</accession>
<keyword evidence="8" id="KW-0472">Membrane</keyword>
<evidence type="ECO:0000313" key="15">
    <source>
        <dbReference type="Proteomes" id="UP000615446"/>
    </source>
</evidence>
<keyword evidence="6" id="KW-0443">Lipid metabolism</keyword>
<comment type="caution">
    <text evidence="14">The sequence shown here is derived from an EMBL/GenBank/DDBJ whole genome shotgun (WGS) entry which is preliminary data.</text>
</comment>
<dbReference type="GO" id="GO:0005741">
    <property type="term" value="C:mitochondrial outer membrane"/>
    <property type="evidence" value="ECO:0007669"/>
    <property type="project" value="UniProtKB-SubCell"/>
</dbReference>
<evidence type="ECO:0000256" key="12">
    <source>
        <dbReference type="RuleBase" id="RU365062"/>
    </source>
</evidence>
<evidence type="ECO:0000256" key="6">
    <source>
        <dbReference type="ARBA" id="ARBA00023098"/>
    </source>
</evidence>
<keyword evidence="9" id="KW-0012">Acyltransferase</keyword>
<dbReference type="OrthoDB" id="193467at2759"/>
<proteinExistence type="inferred from homology"/>
<sequence>MMSIILISFAHKKLNNKNLLPYHCRTDGAFISFVNSFPIIMAPRLEEEVISAKVLDAEDQFALPLEEPYPVTNKLVKVPFPYCVEGGRMILKPSNNRFWNFASWCAITSCVFICKVFLNFCTSTTVYNKEPFLKELNNPKRTRPILTVANHMSTVDDPLIWGSLPISTYLKLNRVRWTLGAQEICFSNPFRSRFFSLGQVIPTVRGAGIYQPAMNFALEKLNEGKWVHIFPEGKVNQTADLLRFKWGIGRLLMESNNLPIVVPIWHKGFEEIMPEDRERPWVPNFGKKVIIVYGNPMDFKDLLTAYHEGKVDEVTTRINITDSVFRAMDELQKTAESLFGKTKTKSL</sequence>
<gene>
    <name evidence="14" type="ORF">RCL2_002768400</name>
</gene>
<dbReference type="PANTHER" id="PTHR12497">
    <property type="entry name" value="TAZ PROTEIN TAFAZZIN"/>
    <property type="match status" value="1"/>
</dbReference>
<evidence type="ECO:0000256" key="11">
    <source>
        <dbReference type="ARBA" id="ARBA00047906"/>
    </source>
</evidence>
<protein>
    <recommendedName>
        <fullName evidence="12">Tafazzin family protein</fullName>
    </recommendedName>
</protein>
<dbReference type="InterPro" id="IPR000872">
    <property type="entry name" value="Tafazzin"/>
</dbReference>
<evidence type="ECO:0000256" key="7">
    <source>
        <dbReference type="ARBA" id="ARBA00023128"/>
    </source>
</evidence>
<keyword evidence="5" id="KW-0999">Mitochondrion inner membrane</keyword>
<comment type="catalytic activity">
    <reaction evidence="11">
        <text>1'-[1,2-diacyl-sn-glycero-3-phospho],3'-[1-acyl-sn-glycero-3-phospho]-glycerol + a 1,2-diacyl-sn-glycero-3-phosphocholine = a cardiolipin + a 1-acyl-sn-glycero-3-phosphocholine</text>
        <dbReference type="Rhea" id="RHEA:33731"/>
        <dbReference type="ChEBI" id="CHEBI:57643"/>
        <dbReference type="ChEBI" id="CHEBI:58168"/>
        <dbReference type="ChEBI" id="CHEBI:62237"/>
        <dbReference type="ChEBI" id="CHEBI:64743"/>
    </reaction>
    <physiologicalReaction direction="left-to-right" evidence="11">
        <dbReference type="Rhea" id="RHEA:33732"/>
    </physiologicalReaction>
    <physiologicalReaction direction="right-to-left" evidence="11">
        <dbReference type="Rhea" id="RHEA:33733"/>
    </physiologicalReaction>
</comment>
<dbReference type="AlphaFoldDB" id="A0A8H3ME91"/>
<evidence type="ECO:0000256" key="9">
    <source>
        <dbReference type="ARBA" id="ARBA00023315"/>
    </source>
</evidence>
<evidence type="ECO:0000256" key="4">
    <source>
        <dbReference type="ARBA" id="ARBA00022787"/>
    </source>
</evidence>
<evidence type="ECO:0000256" key="1">
    <source>
        <dbReference type="ARBA" id="ARBA00004137"/>
    </source>
</evidence>
<dbReference type="CDD" id="cd07989">
    <property type="entry name" value="LPLAT_AGPAT-like"/>
    <property type="match status" value="1"/>
</dbReference>
<dbReference type="SUPFAM" id="SSF69593">
    <property type="entry name" value="Glycerol-3-phosphate (1)-acyltransferase"/>
    <property type="match status" value="1"/>
</dbReference>
<dbReference type="GO" id="GO:0005743">
    <property type="term" value="C:mitochondrial inner membrane"/>
    <property type="evidence" value="ECO:0007669"/>
    <property type="project" value="UniProtKB-SubCell"/>
</dbReference>
<evidence type="ECO:0000256" key="5">
    <source>
        <dbReference type="ARBA" id="ARBA00022792"/>
    </source>
</evidence>
<dbReference type="GO" id="GO:0035965">
    <property type="term" value="P:cardiolipin acyl-chain remodeling"/>
    <property type="evidence" value="ECO:0007669"/>
    <property type="project" value="TreeGrafter"/>
</dbReference>
<feature type="domain" description="Phospholipid/glycerol acyltransferase" evidence="13">
    <location>
        <begin position="145"/>
        <end position="269"/>
    </location>
</feature>
<evidence type="ECO:0000313" key="14">
    <source>
        <dbReference type="EMBL" id="GET01264.1"/>
    </source>
</evidence>
<dbReference type="Pfam" id="PF01553">
    <property type="entry name" value="Acyltransferase"/>
    <property type="match status" value="1"/>
</dbReference>
<dbReference type="GO" id="GO:0047184">
    <property type="term" value="F:1-acylglycerophosphocholine O-acyltransferase activity"/>
    <property type="evidence" value="ECO:0007669"/>
    <property type="project" value="TreeGrafter"/>
</dbReference>
<dbReference type="PRINTS" id="PR00979">
    <property type="entry name" value="TAFAZZIN"/>
</dbReference>
<evidence type="ECO:0000256" key="3">
    <source>
        <dbReference type="ARBA" id="ARBA00022679"/>
    </source>
</evidence>
<evidence type="ECO:0000256" key="2">
    <source>
        <dbReference type="ARBA" id="ARBA00010524"/>
    </source>
</evidence>
<keyword evidence="7" id="KW-0496">Mitochondrion</keyword>
<evidence type="ECO:0000256" key="8">
    <source>
        <dbReference type="ARBA" id="ARBA00023136"/>
    </source>
</evidence>
<dbReference type="EMBL" id="BLAL01000298">
    <property type="protein sequence ID" value="GET01264.1"/>
    <property type="molecule type" value="Genomic_DNA"/>
</dbReference>
<dbReference type="InterPro" id="IPR002123">
    <property type="entry name" value="Plipid/glycerol_acylTrfase"/>
</dbReference>
<comment type="similarity">
    <text evidence="2 12">Belongs to the taffazin family.</text>
</comment>
<dbReference type="PANTHER" id="PTHR12497:SF0">
    <property type="entry name" value="TAFAZZIN"/>
    <property type="match status" value="1"/>
</dbReference>
<reference evidence="14" key="1">
    <citation type="submission" date="2019-10" db="EMBL/GenBank/DDBJ databases">
        <title>Conservation and host-specific expression of non-tandemly repeated heterogenous ribosome RNA gene in arbuscular mycorrhizal fungi.</title>
        <authorList>
            <person name="Maeda T."/>
            <person name="Kobayashi Y."/>
            <person name="Nakagawa T."/>
            <person name="Ezawa T."/>
            <person name="Yamaguchi K."/>
            <person name="Bino T."/>
            <person name="Nishimoto Y."/>
            <person name="Shigenobu S."/>
            <person name="Kawaguchi M."/>
        </authorList>
    </citation>
    <scope>NUCLEOTIDE SEQUENCE</scope>
    <source>
        <strain evidence="14">HR1</strain>
    </source>
</reference>
<dbReference type="GO" id="GO:0007007">
    <property type="term" value="P:inner mitochondrial membrane organization"/>
    <property type="evidence" value="ECO:0007669"/>
    <property type="project" value="TreeGrafter"/>
</dbReference>
<name>A0A8H3ME91_9GLOM</name>
<dbReference type="Proteomes" id="UP000615446">
    <property type="component" value="Unassembled WGS sequence"/>
</dbReference>
<keyword evidence="3" id="KW-0808">Transferase</keyword>
<keyword evidence="4" id="KW-1000">Mitochondrion outer membrane</keyword>
<comment type="subcellular location">
    <subcellularLocation>
        <location evidence="1">Mitochondrion inner membrane</location>
        <topology evidence="1">Peripheral membrane protein</topology>
        <orientation evidence="1">Intermembrane side</orientation>
    </subcellularLocation>
    <subcellularLocation>
        <location evidence="10">Mitochondrion outer membrane</location>
        <topology evidence="10">Peripheral membrane protein</topology>
        <orientation evidence="10">Intermembrane side</orientation>
    </subcellularLocation>
</comment>
<evidence type="ECO:0000259" key="13">
    <source>
        <dbReference type="SMART" id="SM00563"/>
    </source>
</evidence>